<reference evidence="2 3" key="1">
    <citation type="submission" date="2020-08" db="EMBL/GenBank/DDBJ databases">
        <authorList>
            <person name="Koutsovoulos G."/>
            <person name="Danchin GJ E."/>
        </authorList>
    </citation>
    <scope>NUCLEOTIDE SEQUENCE [LARGE SCALE GENOMIC DNA]</scope>
</reference>
<sequence>MYLFIYYFLYSPSPLPLYKFSGLFSVRTYLLQLVVFFCFLSVCLLSDFYYYYFHLFVYKKYKKYTHYFRLFLFIYFYCLIP</sequence>
<evidence type="ECO:0000256" key="1">
    <source>
        <dbReference type="SAM" id="Phobius"/>
    </source>
</evidence>
<proteinExistence type="predicted"/>
<keyword evidence="1" id="KW-1133">Transmembrane helix</keyword>
<dbReference type="AlphaFoldDB" id="A0A6V7Y6S3"/>
<comment type="caution">
    <text evidence="2">The sequence shown here is derived from an EMBL/GenBank/DDBJ whole genome shotgun (WGS) entry which is preliminary data.</text>
</comment>
<feature type="transmembrane region" description="Helical" evidence="1">
    <location>
        <begin position="29"/>
        <end position="52"/>
    </location>
</feature>
<dbReference type="Proteomes" id="UP000580250">
    <property type="component" value="Unassembled WGS sequence"/>
</dbReference>
<protein>
    <submittedName>
        <fullName evidence="2">Uncharacterized protein</fullName>
    </submittedName>
</protein>
<feature type="transmembrane region" description="Helical" evidence="1">
    <location>
        <begin position="64"/>
        <end position="80"/>
    </location>
</feature>
<name>A0A6V7Y6S3_MELEN</name>
<evidence type="ECO:0000313" key="2">
    <source>
        <dbReference type="EMBL" id="CAD2207258.1"/>
    </source>
</evidence>
<evidence type="ECO:0000313" key="3">
    <source>
        <dbReference type="Proteomes" id="UP000580250"/>
    </source>
</evidence>
<gene>
    <name evidence="2" type="ORF">MENT_LOCUS61177</name>
</gene>
<keyword evidence="1" id="KW-0812">Transmembrane</keyword>
<organism evidence="2 3">
    <name type="scientific">Meloidogyne enterolobii</name>
    <name type="common">Root-knot nematode worm</name>
    <name type="synonym">Meloidogyne mayaguensis</name>
    <dbReference type="NCBI Taxonomy" id="390850"/>
    <lineage>
        <taxon>Eukaryota</taxon>
        <taxon>Metazoa</taxon>
        <taxon>Ecdysozoa</taxon>
        <taxon>Nematoda</taxon>
        <taxon>Chromadorea</taxon>
        <taxon>Rhabditida</taxon>
        <taxon>Tylenchina</taxon>
        <taxon>Tylenchomorpha</taxon>
        <taxon>Tylenchoidea</taxon>
        <taxon>Meloidogynidae</taxon>
        <taxon>Meloidogyninae</taxon>
        <taxon>Meloidogyne</taxon>
    </lineage>
</organism>
<dbReference type="EMBL" id="CAJEWN010003315">
    <property type="protein sequence ID" value="CAD2207258.1"/>
    <property type="molecule type" value="Genomic_DNA"/>
</dbReference>
<accession>A0A6V7Y6S3</accession>
<keyword evidence="1" id="KW-0472">Membrane</keyword>